<name>A0A0A0LSY2_CUCSA</name>
<reference evidence="1 2" key="4">
    <citation type="journal article" date="2011" name="BMC Genomics">
        <title>RNA-Seq improves annotation of protein-coding genes in the cucumber genome.</title>
        <authorList>
            <person name="Li Z."/>
            <person name="Zhang Z."/>
            <person name="Yan P."/>
            <person name="Huang S."/>
            <person name="Fei Z."/>
            <person name="Lin K."/>
        </authorList>
    </citation>
    <scope>NUCLEOTIDE SEQUENCE [LARGE SCALE GENOMIC DNA]</scope>
    <source>
        <strain evidence="2">cv. 9930</strain>
    </source>
</reference>
<reference evidence="1 2" key="2">
    <citation type="journal article" date="2009" name="PLoS ONE">
        <title>An integrated genetic and cytogenetic map of the cucumber genome.</title>
        <authorList>
            <person name="Ren Y."/>
            <person name="Zhang Z."/>
            <person name="Liu J."/>
            <person name="Staub J.E."/>
            <person name="Han Y."/>
            <person name="Cheng Z."/>
            <person name="Li X."/>
            <person name="Lu J."/>
            <person name="Miao H."/>
            <person name="Kang H."/>
            <person name="Xie B."/>
            <person name="Gu X."/>
            <person name="Wang X."/>
            <person name="Du Y."/>
            <person name="Jin W."/>
            <person name="Huang S."/>
        </authorList>
    </citation>
    <scope>NUCLEOTIDE SEQUENCE [LARGE SCALE GENOMIC DNA]</scope>
    <source>
        <strain evidence="2">cv. 9930</strain>
    </source>
</reference>
<dbReference type="EMBL" id="CM002922">
    <property type="protein sequence ID" value="KGN64898.1"/>
    <property type="molecule type" value="Genomic_DNA"/>
</dbReference>
<dbReference type="Proteomes" id="UP000029981">
    <property type="component" value="Chromosome 1"/>
</dbReference>
<evidence type="ECO:0000313" key="2">
    <source>
        <dbReference type="Proteomes" id="UP000029981"/>
    </source>
</evidence>
<reference evidence="1 2" key="1">
    <citation type="journal article" date="2009" name="Nat. Genet.">
        <title>The genome of the cucumber, Cucumis sativus L.</title>
        <authorList>
            <person name="Huang S."/>
            <person name="Li R."/>
            <person name="Zhang Z."/>
            <person name="Li L."/>
            <person name="Gu X."/>
            <person name="Fan W."/>
            <person name="Lucas W.J."/>
            <person name="Wang X."/>
            <person name="Xie B."/>
            <person name="Ni P."/>
            <person name="Ren Y."/>
            <person name="Zhu H."/>
            <person name="Li J."/>
            <person name="Lin K."/>
            <person name="Jin W."/>
            <person name="Fei Z."/>
            <person name="Li G."/>
            <person name="Staub J."/>
            <person name="Kilian A."/>
            <person name="van der Vossen E.A."/>
            <person name="Wu Y."/>
            <person name="Guo J."/>
            <person name="He J."/>
            <person name="Jia Z."/>
            <person name="Ren Y."/>
            <person name="Tian G."/>
            <person name="Lu Y."/>
            <person name="Ruan J."/>
            <person name="Qian W."/>
            <person name="Wang M."/>
            <person name="Huang Q."/>
            <person name="Li B."/>
            <person name="Xuan Z."/>
            <person name="Cao J."/>
            <person name="Asan"/>
            <person name="Wu Z."/>
            <person name="Zhang J."/>
            <person name="Cai Q."/>
            <person name="Bai Y."/>
            <person name="Zhao B."/>
            <person name="Han Y."/>
            <person name="Li Y."/>
            <person name="Li X."/>
            <person name="Wang S."/>
            <person name="Shi Q."/>
            <person name="Liu S."/>
            <person name="Cho W.K."/>
            <person name="Kim J.Y."/>
            <person name="Xu Y."/>
            <person name="Heller-Uszynska K."/>
            <person name="Miao H."/>
            <person name="Cheng Z."/>
            <person name="Zhang S."/>
            <person name="Wu J."/>
            <person name="Yang Y."/>
            <person name="Kang H."/>
            <person name="Li M."/>
            <person name="Liang H."/>
            <person name="Ren X."/>
            <person name="Shi Z."/>
            <person name="Wen M."/>
            <person name="Jian M."/>
            <person name="Yang H."/>
            <person name="Zhang G."/>
            <person name="Yang Z."/>
            <person name="Chen R."/>
            <person name="Liu S."/>
            <person name="Li J."/>
            <person name="Ma L."/>
            <person name="Liu H."/>
            <person name="Zhou Y."/>
            <person name="Zhao J."/>
            <person name="Fang X."/>
            <person name="Li G."/>
            <person name="Fang L."/>
            <person name="Li Y."/>
            <person name="Liu D."/>
            <person name="Zheng H."/>
            <person name="Zhang Y."/>
            <person name="Qin N."/>
            <person name="Li Z."/>
            <person name="Yang G."/>
            <person name="Yang S."/>
            <person name="Bolund L."/>
            <person name="Kristiansen K."/>
            <person name="Zheng H."/>
            <person name="Li S."/>
            <person name="Zhang X."/>
            <person name="Yang H."/>
            <person name="Wang J."/>
            <person name="Sun R."/>
            <person name="Zhang B."/>
            <person name="Jiang S."/>
            <person name="Wang J."/>
            <person name="Du Y."/>
            <person name="Li S."/>
        </authorList>
    </citation>
    <scope>NUCLEOTIDE SEQUENCE [LARGE SCALE GENOMIC DNA]</scope>
    <source>
        <strain evidence="2">cv. 9930</strain>
    </source>
</reference>
<dbReference type="Gramene" id="KGN64898">
    <property type="protein sequence ID" value="KGN64898"/>
    <property type="gene ID" value="Csa_1G148480"/>
</dbReference>
<sequence length="237" mass="24628">MKLMTEEEIVIPVDRTAEGVFNRENGAIGDPEFNRLKGDFELIARDGVAVRVSFTGGGFGVCAGNSLVSDAEVGAVHRRGGEVGDGKGFGLGFERGGVGEVLDGDKVEVLDGGVVAIDGGDVIGRRRRRRRRRRVILREESLGLAGEDGTGALPVGTGGADGVGVGDGVVSIDGLDTEADGRCGGGGSGGGGGEVRNGFEEGMGRGKGEGLQMHDDDDEEGKLENWVFKKWEILGIW</sequence>
<proteinExistence type="predicted"/>
<reference evidence="1 2" key="3">
    <citation type="journal article" date="2010" name="BMC Genomics">
        <title>Transcriptome sequencing and comparative analysis of cucumber flowers with different sex types.</title>
        <authorList>
            <person name="Guo S."/>
            <person name="Zheng Y."/>
            <person name="Joung J.G."/>
            <person name="Liu S."/>
            <person name="Zhang Z."/>
            <person name="Crasta O.R."/>
            <person name="Sobral B.W."/>
            <person name="Xu Y."/>
            <person name="Huang S."/>
            <person name="Fei Z."/>
        </authorList>
    </citation>
    <scope>NUCLEOTIDE SEQUENCE [LARGE SCALE GENOMIC DNA]</scope>
    <source>
        <strain evidence="2">cv. 9930</strain>
    </source>
</reference>
<protein>
    <submittedName>
        <fullName evidence="1">Uncharacterized protein</fullName>
    </submittedName>
</protein>
<evidence type="ECO:0000313" key="1">
    <source>
        <dbReference type="EMBL" id="KGN64898.1"/>
    </source>
</evidence>
<accession>A0A0A0LSY2</accession>
<organism evidence="1 2">
    <name type="scientific">Cucumis sativus</name>
    <name type="common">Cucumber</name>
    <dbReference type="NCBI Taxonomy" id="3659"/>
    <lineage>
        <taxon>Eukaryota</taxon>
        <taxon>Viridiplantae</taxon>
        <taxon>Streptophyta</taxon>
        <taxon>Embryophyta</taxon>
        <taxon>Tracheophyta</taxon>
        <taxon>Spermatophyta</taxon>
        <taxon>Magnoliopsida</taxon>
        <taxon>eudicotyledons</taxon>
        <taxon>Gunneridae</taxon>
        <taxon>Pentapetalae</taxon>
        <taxon>rosids</taxon>
        <taxon>fabids</taxon>
        <taxon>Cucurbitales</taxon>
        <taxon>Cucurbitaceae</taxon>
        <taxon>Benincaseae</taxon>
        <taxon>Cucumis</taxon>
    </lineage>
</organism>
<dbReference type="AlphaFoldDB" id="A0A0A0LSY2"/>
<keyword evidence="2" id="KW-1185">Reference proteome</keyword>
<gene>
    <name evidence="1" type="ORF">Csa_1G148480</name>
</gene>